<evidence type="ECO:0000259" key="1">
    <source>
        <dbReference type="Pfam" id="PF12476"/>
    </source>
</evidence>
<dbReference type="InterPro" id="IPR003959">
    <property type="entry name" value="ATPase_AAA_core"/>
</dbReference>
<dbReference type="SUPFAM" id="SSF52540">
    <property type="entry name" value="P-loop containing nucleoside triphosphate hydrolases"/>
    <property type="match status" value="1"/>
</dbReference>
<name>A0ABW0S3B4_9BURK</name>
<feature type="domain" description="DUF3696" evidence="1">
    <location>
        <begin position="400"/>
        <end position="444"/>
    </location>
</feature>
<dbReference type="Pfam" id="PF12476">
    <property type="entry name" value="DUF3696"/>
    <property type="match status" value="1"/>
</dbReference>
<evidence type="ECO:0000259" key="2">
    <source>
        <dbReference type="Pfam" id="PF13304"/>
    </source>
</evidence>
<keyword evidence="4" id="KW-1185">Reference proteome</keyword>
<comment type="caution">
    <text evidence="3">The sequence shown here is derived from an EMBL/GenBank/DDBJ whole genome shotgun (WGS) entry which is preliminary data.</text>
</comment>
<dbReference type="Gene3D" id="3.40.50.300">
    <property type="entry name" value="P-loop containing nucleotide triphosphate hydrolases"/>
    <property type="match status" value="1"/>
</dbReference>
<feature type="domain" description="ATPase AAA-type core" evidence="2">
    <location>
        <begin position="24"/>
        <end position="385"/>
    </location>
</feature>
<dbReference type="PANTHER" id="PTHR43581">
    <property type="entry name" value="ATP/GTP PHOSPHATASE"/>
    <property type="match status" value="1"/>
</dbReference>
<dbReference type="InterPro" id="IPR051396">
    <property type="entry name" value="Bact_Antivir_Def_Nuclease"/>
</dbReference>
<proteinExistence type="predicted"/>
<sequence length="459" mass="52212">MLTHLHVENFKAWKNLDIEFGRVVGLFGTNSSGKSSLLQFLLMLKQTKNATDRGIVLDFGGPAQLVNLGSYKDVIHAHKTEESLKWCLNWTLPQKTSISDPTKKRTDVLATDSSLSIESVAHTHQQANLLFSDSLKYGFGGYTFSIAPKKSGSTEFQLNSTEPADSDFRFVRNKQRAWALPGPIKTHLFPDQAKTYYQNAEFLSLFESEYESMMDSIYYLGPLREYPKREYPWSGTSPLDVGLRGERTIEAILSATARKETRNLRYRSPHKPFQEMIAYWLKELRLIHEFKIEEIGSGANLYRAMVKRDSKSAQALLTDVGFGVSQVLPALVLLYYVPEGSTILMEQPEIHLHPSVQSGLADAILTVAKSRNLQVIIESHSEHLLRRFQRRVADKSYPAADMRLYFCDSSDGKSKLCDLDIDMFGEIKNWPQDFFGDEMTEIAETRKEIIKRKMEVAAQ</sequence>
<accession>A0ABW0S3B4</accession>
<dbReference type="Pfam" id="PF13304">
    <property type="entry name" value="AAA_21"/>
    <property type="match status" value="1"/>
</dbReference>
<protein>
    <submittedName>
        <fullName evidence="3">DUF3696 domain-containing protein</fullName>
    </submittedName>
</protein>
<dbReference type="PANTHER" id="PTHR43581:SF2">
    <property type="entry name" value="EXCINUCLEASE ATPASE SUBUNIT"/>
    <property type="match status" value="1"/>
</dbReference>
<gene>
    <name evidence="3" type="ORF">ACFPO9_22700</name>
</gene>
<dbReference type="InterPro" id="IPR027417">
    <property type="entry name" value="P-loop_NTPase"/>
</dbReference>
<dbReference type="Proteomes" id="UP001596086">
    <property type="component" value="Unassembled WGS sequence"/>
</dbReference>
<dbReference type="InterPro" id="IPR014592">
    <property type="entry name" value="P-loop_UCP034888"/>
</dbReference>
<dbReference type="EMBL" id="JBHSMZ010000021">
    <property type="protein sequence ID" value="MFC5551337.1"/>
    <property type="molecule type" value="Genomic_DNA"/>
</dbReference>
<dbReference type="InterPro" id="IPR022532">
    <property type="entry name" value="DUF3696"/>
</dbReference>
<dbReference type="PIRSF" id="PIRSF034888">
    <property type="entry name" value="P-loop_UCP034888"/>
    <property type="match status" value="1"/>
</dbReference>
<organism evidence="3 4">
    <name type="scientific">Massilia aerilata</name>
    <dbReference type="NCBI Taxonomy" id="453817"/>
    <lineage>
        <taxon>Bacteria</taxon>
        <taxon>Pseudomonadati</taxon>
        <taxon>Pseudomonadota</taxon>
        <taxon>Betaproteobacteria</taxon>
        <taxon>Burkholderiales</taxon>
        <taxon>Oxalobacteraceae</taxon>
        <taxon>Telluria group</taxon>
        <taxon>Massilia</taxon>
    </lineage>
</organism>
<reference evidence="4" key="1">
    <citation type="journal article" date="2019" name="Int. J. Syst. Evol. Microbiol.">
        <title>The Global Catalogue of Microorganisms (GCM) 10K type strain sequencing project: providing services to taxonomists for standard genome sequencing and annotation.</title>
        <authorList>
            <consortium name="The Broad Institute Genomics Platform"/>
            <consortium name="The Broad Institute Genome Sequencing Center for Infectious Disease"/>
            <person name="Wu L."/>
            <person name="Ma J."/>
        </authorList>
    </citation>
    <scope>NUCLEOTIDE SEQUENCE [LARGE SCALE GENOMIC DNA]</scope>
    <source>
        <strain evidence="4">CGMCC 4.5798</strain>
    </source>
</reference>
<evidence type="ECO:0000313" key="4">
    <source>
        <dbReference type="Proteomes" id="UP001596086"/>
    </source>
</evidence>
<dbReference type="RefSeq" id="WP_379775287.1">
    <property type="nucleotide sequence ID" value="NZ_JBHSMZ010000021.1"/>
</dbReference>
<evidence type="ECO:0000313" key="3">
    <source>
        <dbReference type="EMBL" id="MFC5551337.1"/>
    </source>
</evidence>